<evidence type="ECO:0000313" key="9">
    <source>
        <dbReference type="Proteomes" id="UP000051992"/>
    </source>
</evidence>
<dbReference type="PANTHER" id="PTHR37819:SF1">
    <property type="entry name" value="PROTEIN PSIE"/>
    <property type="match status" value="1"/>
</dbReference>
<reference evidence="8 9" key="1">
    <citation type="journal article" date="2015" name="Genome Announc.">
        <title>Expanding the biotechnology potential of lactobacilli through comparative genomics of 213 strains and associated genera.</title>
        <authorList>
            <person name="Sun Z."/>
            <person name="Harris H.M."/>
            <person name="McCann A."/>
            <person name="Guo C."/>
            <person name="Argimon S."/>
            <person name="Zhang W."/>
            <person name="Yang X."/>
            <person name="Jeffery I.B."/>
            <person name="Cooney J.C."/>
            <person name="Kagawa T.F."/>
            <person name="Liu W."/>
            <person name="Song Y."/>
            <person name="Salvetti E."/>
            <person name="Wrobel A."/>
            <person name="Rasinkangas P."/>
            <person name="Parkhill J."/>
            <person name="Rea M.C."/>
            <person name="O'Sullivan O."/>
            <person name="Ritari J."/>
            <person name="Douillard F.P."/>
            <person name="Paul Ross R."/>
            <person name="Yang R."/>
            <person name="Briner A.E."/>
            <person name="Felis G.E."/>
            <person name="de Vos W.M."/>
            <person name="Barrangou R."/>
            <person name="Klaenhammer T.R."/>
            <person name="Caufield P.W."/>
            <person name="Cui Y."/>
            <person name="Zhang H."/>
            <person name="O'Toole P.W."/>
        </authorList>
    </citation>
    <scope>NUCLEOTIDE SEQUENCE [LARGE SCALE GENOMIC DNA]</scope>
    <source>
        <strain evidence="8 9">DSM 20410</strain>
    </source>
</reference>
<evidence type="ECO:0000256" key="1">
    <source>
        <dbReference type="ARBA" id="ARBA00004429"/>
    </source>
</evidence>
<keyword evidence="6" id="KW-1133">Transmembrane helix</keyword>
<keyword evidence="5" id="KW-0812">Transmembrane</keyword>
<dbReference type="RefSeq" id="WP_057747049.1">
    <property type="nucleotide sequence ID" value="NZ_BJLU01000008.1"/>
</dbReference>
<evidence type="ECO:0000313" key="8">
    <source>
        <dbReference type="EMBL" id="KRN45847.1"/>
    </source>
</evidence>
<gene>
    <name evidence="8" type="ORF">IV50_GL001436</name>
</gene>
<dbReference type="OrthoDB" id="9792470at2"/>
<evidence type="ECO:0000256" key="5">
    <source>
        <dbReference type="ARBA" id="ARBA00022692"/>
    </source>
</evidence>
<keyword evidence="4" id="KW-1003">Cell membrane</keyword>
<protein>
    <recommendedName>
        <fullName evidence="3">Protein PsiE</fullName>
    </recommendedName>
</protein>
<keyword evidence="9" id="KW-1185">Reference proteome</keyword>
<comment type="subcellular location">
    <subcellularLocation>
        <location evidence="1">Cell inner membrane</location>
        <topology evidence="1">Multi-pass membrane protein</topology>
    </subcellularLocation>
</comment>
<dbReference type="InterPro" id="IPR020948">
    <property type="entry name" value="P_starv_induced_PsiE-like"/>
</dbReference>
<dbReference type="GO" id="GO:0005886">
    <property type="term" value="C:plasma membrane"/>
    <property type="evidence" value="ECO:0007669"/>
    <property type="project" value="UniProtKB-SubCell"/>
</dbReference>
<sequence>MSEKNLKRITKGYEYVIMVFMMIFGLVIAAYFALSIYELVLPLFQHLTHEDFTDISKNILSAFLFLEFLVIIKDYFSSNANIHFEDYLYVAVTAIIRSILVYHDNALKTLLLCGAILILVIAIILYKRYQTQNNKLPDSEHGR</sequence>
<organism evidence="8 9">
    <name type="scientific">Weissella viridescens</name>
    <name type="common">Lactobacillus viridescens</name>
    <dbReference type="NCBI Taxonomy" id="1629"/>
    <lineage>
        <taxon>Bacteria</taxon>
        <taxon>Bacillati</taxon>
        <taxon>Bacillota</taxon>
        <taxon>Bacilli</taxon>
        <taxon>Lactobacillales</taxon>
        <taxon>Lactobacillaceae</taxon>
        <taxon>Weissella</taxon>
    </lineage>
</organism>
<evidence type="ECO:0000256" key="4">
    <source>
        <dbReference type="ARBA" id="ARBA00022475"/>
    </source>
</evidence>
<dbReference type="Pfam" id="PF06146">
    <property type="entry name" value="PsiE"/>
    <property type="match status" value="1"/>
</dbReference>
<dbReference type="PATRIC" id="fig|1629.5.peg.1450"/>
<proteinExistence type="inferred from homology"/>
<dbReference type="InterPro" id="IPR009315">
    <property type="entry name" value="P_starv_induced_PsiE"/>
</dbReference>
<dbReference type="Proteomes" id="UP000051992">
    <property type="component" value="Unassembled WGS sequence"/>
</dbReference>
<accession>A0A0R2H742</accession>
<evidence type="ECO:0000256" key="7">
    <source>
        <dbReference type="ARBA" id="ARBA00023136"/>
    </source>
</evidence>
<comment type="caution">
    <text evidence="8">The sequence shown here is derived from an EMBL/GenBank/DDBJ whole genome shotgun (WGS) entry which is preliminary data.</text>
</comment>
<evidence type="ECO:0000256" key="3">
    <source>
        <dbReference type="ARBA" id="ARBA00021903"/>
    </source>
</evidence>
<comment type="similarity">
    <text evidence="2">Belongs to the PsiE family.</text>
</comment>
<dbReference type="GO" id="GO:0016036">
    <property type="term" value="P:cellular response to phosphate starvation"/>
    <property type="evidence" value="ECO:0007669"/>
    <property type="project" value="InterPro"/>
</dbReference>
<dbReference type="AlphaFoldDB" id="A0A0R2H742"/>
<dbReference type="EMBL" id="JQBM01000005">
    <property type="protein sequence ID" value="KRN45847.1"/>
    <property type="molecule type" value="Genomic_DNA"/>
</dbReference>
<evidence type="ECO:0000256" key="6">
    <source>
        <dbReference type="ARBA" id="ARBA00022989"/>
    </source>
</evidence>
<keyword evidence="7" id="KW-0472">Membrane</keyword>
<evidence type="ECO:0000256" key="2">
    <source>
        <dbReference type="ARBA" id="ARBA00005632"/>
    </source>
</evidence>
<dbReference type="PANTHER" id="PTHR37819">
    <property type="entry name" value="PROTEIN PSIE"/>
    <property type="match status" value="1"/>
</dbReference>
<name>A0A0R2H742_WEIVI</name>